<sequence length="41" mass="4819">MNNVILFVMVYILSHRNFIIQGLGFDLISGKNMRSKPYFIK</sequence>
<dbReference type="Proteomes" id="UP000190897">
    <property type="component" value="Unassembled WGS sequence"/>
</dbReference>
<name>A0A1T5E8G0_9BACT</name>
<evidence type="ECO:0000313" key="1">
    <source>
        <dbReference type="EMBL" id="SKB80140.1"/>
    </source>
</evidence>
<dbReference type="STRING" id="651661.SAMN05660293_02220"/>
<protein>
    <submittedName>
        <fullName evidence="1">Uncharacterized protein</fullName>
    </submittedName>
</protein>
<proteinExistence type="predicted"/>
<organism evidence="1 2">
    <name type="scientific">Dyadobacter psychrophilus</name>
    <dbReference type="NCBI Taxonomy" id="651661"/>
    <lineage>
        <taxon>Bacteria</taxon>
        <taxon>Pseudomonadati</taxon>
        <taxon>Bacteroidota</taxon>
        <taxon>Cytophagia</taxon>
        <taxon>Cytophagales</taxon>
        <taxon>Spirosomataceae</taxon>
        <taxon>Dyadobacter</taxon>
    </lineage>
</organism>
<dbReference type="EMBL" id="FUZA01000002">
    <property type="protein sequence ID" value="SKB80140.1"/>
    <property type="molecule type" value="Genomic_DNA"/>
</dbReference>
<accession>A0A1T5E8G0</accession>
<evidence type="ECO:0000313" key="2">
    <source>
        <dbReference type="Proteomes" id="UP000190897"/>
    </source>
</evidence>
<reference evidence="2" key="1">
    <citation type="submission" date="2017-02" db="EMBL/GenBank/DDBJ databases">
        <authorList>
            <person name="Varghese N."/>
            <person name="Submissions S."/>
        </authorList>
    </citation>
    <scope>NUCLEOTIDE SEQUENCE [LARGE SCALE GENOMIC DNA]</scope>
    <source>
        <strain evidence="2">DSM 22270</strain>
    </source>
</reference>
<keyword evidence="2" id="KW-1185">Reference proteome</keyword>
<dbReference type="AlphaFoldDB" id="A0A1T5E8G0"/>
<gene>
    <name evidence="1" type="ORF">SAMN05660293_02220</name>
</gene>